<feature type="region of interest" description="Disordered" evidence="4">
    <location>
        <begin position="439"/>
        <end position="797"/>
    </location>
</feature>
<feature type="domain" description="SH3" evidence="5">
    <location>
        <begin position="2"/>
        <end position="63"/>
    </location>
</feature>
<dbReference type="InterPro" id="IPR050384">
    <property type="entry name" value="Endophilin_SH3RF"/>
</dbReference>
<evidence type="ECO:0000256" key="3">
    <source>
        <dbReference type="SAM" id="Coils"/>
    </source>
</evidence>
<comment type="caution">
    <text evidence="6">The sequence shown here is derived from an EMBL/GenBank/DDBJ whole genome shotgun (WGS) entry which is preliminary data.</text>
</comment>
<protein>
    <recommendedName>
        <fullName evidence="5">SH3 domain-containing protein</fullName>
    </recommendedName>
</protein>
<feature type="compositionally biased region" description="Basic and acidic residues" evidence="4">
    <location>
        <begin position="676"/>
        <end position="692"/>
    </location>
</feature>
<dbReference type="Pfam" id="PF07653">
    <property type="entry name" value="SH3_2"/>
    <property type="match status" value="2"/>
</dbReference>
<feature type="compositionally biased region" description="Low complexity" evidence="4">
    <location>
        <begin position="728"/>
        <end position="741"/>
    </location>
</feature>
<feature type="domain" description="SH3" evidence="5">
    <location>
        <begin position="343"/>
        <end position="404"/>
    </location>
</feature>
<dbReference type="SMART" id="SM00326">
    <property type="entry name" value="SH3"/>
    <property type="match status" value="3"/>
</dbReference>
<feature type="compositionally biased region" description="Pro residues" evidence="4">
    <location>
        <begin position="143"/>
        <end position="166"/>
    </location>
</feature>
<dbReference type="Pfam" id="PF00018">
    <property type="entry name" value="SH3_1"/>
    <property type="match status" value="1"/>
</dbReference>
<feature type="domain" description="SH3" evidence="5">
    <location>
        <begin position="74"/>
        <end position="132"/>
    </location>
</feature>
<name>A0A9W8HJZ2_9FUNG</name>
<dbReference type="PANTHER" id="PTHR14167:SF116">
    <property type="entry name" value="CAP, ISOFORM AC"/>
    <property type="match status" value="1"/>
</dbReference>
<feature type="compositionally biased region" description="Basic residues" evidence="4">
    <location>
        <begin position="190"/>
        <end position="208"/>
    </location>
</feature>
<feature type="region of interest" description="Disordered" evidence="4">
    <location>
        <begin position="1"/>
        <end position="25"/>
    </location>
</feature>
<dbReference type="InterPro" id="IPR001452">
    <property type="entry name" value="SH3_domain"/>
</dbReference>
<keyword evidence="7" id="KW-1185">Reference proteome</keyword>
<evidence type="ECO:0000259" key="5">
    <source>
        <dbReference type="PROSITE" id="PS50002"/>
    </source>
</evidence>
<feature type="region of interest" description="Disordered" evidence="4">
    <location>
        <begin position="128"/>
        <end position="346"/>
    </location>
</feature>
<dbReference type="AlphaFoldDB" id="A0A9W8HJZ2"/>
<evidence type="ECO:0000256" key="2">
    <source>
        <dbReference type="PROSITE-ProRule" id="PRU00192"/>
    </source>
</evidence>
<evidence type="ECO:0000256" key="1">
    <source>
        <dbReference type="ARBA" id="ARBA00022443"/>
    </source>
</evidence>
<feature type="compositionally biased region" description="Acidic residues" evidence="4">
    <location>
        <begin position="598"/>
        <end position="620"/>
    </location>
</feature>
<evidence type="ECO:0000313" key="6">
    <source>
        <dbReference type="EMBL" id="KAJ2783036.1"/>
    </source>
</evidence>
<feature type="compositionally biased region" description="Basic and acidic residues" evidence="4">
    <location>
        <begin position="490"/>
        <end position="499"/>
    </location>
</feature>
<dbReference type="EMBL" id="JANBUL010000056">
    <property type="protein sequence ID" value="KAJ2783036.1"/>
    <property type="molecule type" value="Genomic_DNA"/>
</dbReference>
<feature type="compositionally biased region" description="Low complexity" evidence="4">
    <location>
        <begin position="524"/>
        <end position="572"/>
    </location>
</feature>
<dbReference type="CDD" id="cd00174">
    <property type="entry name" value="SH3"/>
    <property type="match status" value="2"/>
</dbReference>
<dbReference type="SUPFAM" id="SSF50044">
    <property type="entry name" value="SH3-domain"/>
    <property type="match status" value="3"/>
</dbReference>
<sequence length="940" mass="96628">MTGKFQARAHHSYAKAKPDELDLSPGDVIQVTSDEQASWWVGVNETTKESGWFPSNFVTRIEAAAKPKSGGGGKPRRQMRVVKRYEATDKADLSLEVGDIVDVKKEVDGWCMGRLDGRVGLFPASHAVDHAPDDEAPAAARPLPQPPAVPAPAPAPALPMRGPPLPARASTETALGDMQQPDDDADGARKEKKAGHRISRLFGAKKPRARDDASDAEALSPAARPAMEPMSAASDDAMSPPPPPPPPPIASPPPPARAVPPVPLPAPAAPQPTLPPRRPSVASSAASPPPPAAPPALPPIAAVAAAAEDGGDGDGDGNRPAEDAQSPAPDASAAAAPEPRAPAAPRLAKIVKDYEAQSPEELNLMLDDVVTIISRGTDDDPRWKGEYHGKKGYFPASVVEPIEESAALDDEDADADSRPRGGFRLAAYGVQQGGLGSIFAGAGGMPALRKAPARNKPADAEPADAEPAAPAPAPAAAPVMPKLRSVPRTPAREPPKDDEPPNFLAQLAKVPRRPAPPPSEEDPAASPAAQPRKAPGPAAAADSAEQRPDAVVPDLDAADAPPAARPALAASLSDDESNSGQPAEEPADESAKAAGSADGDDGERDGGENGDDDDDDDDGGGGEAAEDQRAAYDPVKAPSLTPVKRLVRRGPRQMPTAEALKKSSGESQSRSLHSALQKDKDLDPPTPVDEKPLSPPSDKPRGFARYGSFAGPQLPAAGGFTPSGRVGSAMASRLAALQAKAAGGGGGGGGGDDANEASEDAPSPPPVARKPSFAPRAQPEPAQAPAAPAAVPAAAAVPAEWQKKIDDELARLRADADRARRSEELAEQLSARLASSEAEARAHKQAAAALERQVESLAAQVASLASGLSGVQRAVGDLSSSSKSVSPAEVAAIVQAELKAALDPIHQHTSATKDDLARLDKKIADLRTYVDELVVEEEEA</sequence>
<feature type="compositionally biased region" description="Gly residues" evidence="4">
    <location>
        <begin position="742"/>
        <end position="752"/>
    </location>
</feature>
<accession>A0A9W8HJZ2</accession>
<keyword evidence="1 2" id="KW-0728">SH3 domain</keyword>
<keyword evidence="3" id="KW-0175">Coiled coil</keyword>
<dbReference type="PROSITE" id="PS50002">
    <property type="entry name" value="SH3"/>
    <property type="match status" value="3"/>
</dbReference>
<reference evidence="6" key="1">
    <citation type="submission" date="2022-07" db="EMBL/GenBank/DDBJ databases">
        <title>Phylogenomic reconstructions and comparative analyses of Kickxellomycotina fungi.</title>
        <authorList>
            <person name="Reynolds N.K."/>
            <person name="Stajich J.E."/>
            <person name="Barry K."/>
            <person name="Grigoriev I.V."/>
            <person name="Crous P."/>
            <person name="Smith M.E."/>
        </authorList>
    </citation>
    <scope>NUCLEOTIDE SEQUENCE</scope>
    <source>
        <strain evidence="6">NBRC 105414</strain>
    </source>
</reference>
<feature type="compositionally biased region" description="Pro residues" evidence="4">
    <location>
        <begin position="287"/>
        <end position="298"/>
    </location>
</feature>
<dbReference type="OrthoDB" id="10255964at2759"/>
<dbReference type="PANTHER" id="PTHR14167">
    <property type="entry name" value="SH3 DOMAIN-CONTAINING"/>
    <property type="match status" value="1"/>
</dbReference>
<feature type="coiled-coil region" evidence="3">
    <location>
        <begin position="802"/>
        <end position="860"/>
    </location>
</feature>
<evidence type="ECO:0000256" key="4">
    <source>
        <dbReference type="SAM" id="MobiDB-lite"/>
    </source>
</evidence>
<proteinExistence type="predicted"/>
<feature type="compositionally biased region" description="Low complexity" evidence="4">
    <location>
        <begin position="774"/>
        <end position="797"/>
    </location>
</feature>
<evidence type="ECO:0000313" key="7">
    <source>
        <dbReference type="Proteomes" id="UP001140217"/>
    </source>
</evidence>
<feature type="compositionally biased region" description="Low complexity" evidence="4">
    <location>
        <begin position="323"/>
        <end position="346"/>
    </location>
</feature>
<dbReference type="InterPro" id="IPR036028">
    <property type="entry name" value="SH3-like_dom_sf"/>
</dbReference>
<dbReference type="Proteomes" id="UP001140217">
    <property type="component" value="Unassembled WGS sequence"/>
</dbReference>
<dbReference type="Gene3D" id="2.30.30.40">
    <property type="entry name" value="SH3 Domains"/>
    <property type="match status" value="3"/>
</dbReference>
<organism evidence="6 7">
    <name type="scientific">Coemansia javaensis</name>
    <dbReference type="NCBI Taxonomy" id="2761396"/>
    <lineage>
        <taxon>Eukaryota</taxon>
        <taxon>Fungi</taxon>
        <taxon>Fungi incertae sedis</taxon>
        <taxon>Zoopagomycota</taxon>
        <taxon>Kickxellomycotina</taxon>
        <taxon>Kickxellomycetes</taxon>
        <taxon>Kickxellales</taxon>
        <taxon>Kickxellaceae</taxon>
        <taxon>Coemansia</taxon>
    </lineage>
</organism>
<gene>
    <name evidence="6" type="ORF">H4R18_001937</name>
</gene>
<feature type="compositionally biased region" description="Polar residues" evidence="4">
    <location>
        <begin position="665"/>
        <end position="674"/>
    </location>
</feature>
<feature type="compositionally biased region" description="Low complexity" evidence="4">
    <location>
        <begin position="229"/>
        <end position="238"/>
    </location>
</feature>
<feature type="compositionally biased region" description="Pro residues" evidence="4">
    <location>
        <begin position="239"/>
        <end position="278"/>
    </location>
</feature>